<protein>
    <recommendedName>
        <fullName evidence="3">Pectate lyase superfamily protein domain-containing protein</fullName>
    </recommendedName>
</protein>
<dbReference type="AlphaFoldDB" id="A0ABD5W9G2"/>
<evidence type="ECO:0008006" key="3">
    <source>
        <dbReference type="Google" id="ProtNLM"/>
    </source>
</evidence>
<proteinExistence type="predicted"/>
<dbReference type="GeneID" id="81127053"/>
<evidence type="ECO:0000313" key="1">
    <source>
        <dbReference type="EMBL" id="MFC7068750.1"/>
    </source>
</evidence>
<dbReference type="EMBL" id="JBHTAH010000002">
    <property type="protein sequence ID" value="MFC7068750.1"/>
    <property type="molecule type" value="Genomic_DNA"/>
</dbReference>
<dbReference type="Proteomes" id="UP001596461">
    <property type="component" value="Unassembled WGS sequence"/>
</dbReference>
<dbReference type="Gene3D" id="2.160.20.10">
    <property type="entry name" value="Single-stranded right-handed beta-helix, Pectin lyase-like"/>
    <property type="match status" value="1"/>
</dbReference>
<dbReference type="SUPFAM" id="SSF51126">
    <property type="entry name" value="Pectin lyase-like"/>
    <property type="match status" value="1"/>
</dbReference>
<comment type="caution">
    <text evidence="1">The sequence shown here is derived from an EMBL/GenBank/DDBJ whole genome shotgun (WGS) entry which is preliminary data.</text>
</comment>
<dbReference type="RefSeq" id="WP_284033431.1">
    <property type="nucleotide sequence ID" value="NZ_CP126155.1"/>
</dbReference>
<reference evidence="1 2" key="1">
    <citation type="journal article" date="2019" name="Int. J. Syst. Evol. Microbiol.">
        <title>The Global Catalogue of Microorganisms (GCM) 10K type strain sequencing project: providing services to taxonomists for standard genome sequencing and annotation.</title>
        <authorList>
            <consortium name="The Broad Institute Genomics Platform"/>
            <consortium name="The Broad Institute Genome Sequencing Center for Infectious Disease"/>
            <person name="Wu L."/>
            <person name="Ma J."/>
        </authorList>
    </citation>
    <scope>NUCLEOTIDE SEQUENCE [LARGE SCALE GENOMIC DNA]</scope>
    <source>
        <strain evidence="1 2">DT31</strain>
    </source>
</reference>
<dbReference type="InterPro" id="IPR011050">
    <property type="entry name" value="Pectin_lyase_fold/virulence"/>
</dbReference>
<dbReference type="InterPro" id="IPR012334">
    <property type="entry name" value="Pectin_lyas_fold"/>
</dbReference>
<organism evidence="1 2">
    <name type="scientific">Halobaculum lipolyticum</name>
    <dbReference type="NCBI Taxonomy" id="3032001"/>
    <lineage>
        <taxon>Archaea</taxon>
        <taxon>Methanobacteriati</taxon>
        <taxon>Methanobacteriota</taxon>
        <taxon>Stenosarchaea group</taxon>
        <taxon>Halobacteria</taxon>
        <taxon>Halobacteriales</taxon>
        <taxon>Haloferacaceae</taxon>
        <taxon>Halobaculum</taxon>
    </lineage>
</organism>
<keyword evidence="2" id="KW-1185">Reference proteome</keyword>
<dbReference type="PROSITE" id="PS51257">
    <property type="entry name" value="PROKAR_LIPOPROTEIN"/>
    <property type="match status" value="1"/>
</dbReference>
<sequence>MTGRVTRRSWLALLLASTTAGCSLGGGDAVSTETATTPAPVADLVAGHVVAVGRDLETTAVDTDDTETPVQDALDLLAESGGRVYLPPGRVTERGSVRPHPNTGLYGFGMNVSVLHVTEPNTDGIVFDRNPRANRVQLDGFELRGPGPGRPSGVAIHFRDNGADPASDPADLYVGRLYCWAWNDSVYRVDEGVGPFQCRHDFLRMDDCDAGDAEALIEWRSTYGPANQFGTVVAYPTADRSGSDSDLLYQHGGELAVGDVTVGGSAGRLVDARAGRLHVGRLHYEPVGQQSVPRSLVRVGPVGGARFDDVVVDSGAVEYVYELTRGAGNAVLAGPPSGRGTVRDDVVAVSGRLDGSRPSFYFGRPADVDVTGRWNTGGLRVLGTAGRGMG</sequence>
<name>A0ABD5W9G2_9EURY</name>
<gene>
    <name evidence="1" type="ORF">ACFQL9_03775</name>
</gene>
<accession>A0ABD5W9G2</accession>
<evidence type="ECO:0000313" key="2">
    <source>
        <dbReference type="Proteomes" id="UP001596461"/>
    </source>
</evidence>